<reference evidence="1" key="1">
    <citation type="submission" date="2017-01" db="EMBL/GenBank/DDBJ databases">
        <authorList>
            <person name="Assis F.L."/>
            <person name="Abrahao J.S."/>
            <person name="Silva L."/>
            <person name="Khalil J.B."/>
            <person name="Rodrigues R."/>
            <person name="Silva L.S."/>
            <person name="Arantes T."/>
            <person name="Boratto P."/>
            <person name="Andrade M."/>
            <person name="Kroon E.G."/>
            <person name="Ribeiro B."/>
            <person name="Bergier I."/>
            <person name="Seligmann H."/>
            <person name="Ghigo E."/>
            <person name="Colson P."/>
            <person name="Levasseur A."/>
            <person name="Raoult D."/>
            <person name="Scola B.L."/>
        </authorList>
    </citation>
    <scope>NUCLEOTIDE SEQUENCE</scope>
    <source>
        <strain evidence="1">Soda lake</strain>
    </source>
</reference>
<sequence length="421" mass="49613">MSKNIDARLKKEKKIADFFDKFIKKFYPITFRTKISNNELNTLKRCIWYCNISEEPIKELQKFNHLQDDSTECHNNEEYNCEKSDNNKQYKKPLSLIYFEEGYNDYNTYKCGHCIYLIYYLSTIFDYVNSNYSNMINLRKNNKDEEYVENILLNLHSCPICGGNSTNRKDMYIINNSMCTGTIIVKNTYPLKYLNKISSEFTEGDIIDTDGYRGLGLYILENGKFCKMNVGEYYAIIPKHLSNKYGYIKILKELSKCSYNNLPEFDELYITDSLFMNCTENSFHDVNKKYIFYDEMNFNEHMIYIFTTNKSLVTVIETDDTIILSNGIGDNSVNVEIDKNQDCNKCTFALISEENVNVYYPYIKNNRIQICEDILYAKILKHIRMNSKYGFEFDLNSSEKLIYQNKKVHIINGTDEFVMGC</sequence>
<dbReference type="RefSeq" id="YP_010781948.1">
    <property type="nucleotide sequence ID" value="NC_075039.1"/>
</dbReference>
<organism evidence="1">
    <name type="scientific">Tupanvirus soda lake</name>
    <dbReference type="NCBI Taxonomy" id="2126985"/>
    <lineage>
        <taxon>Viruses</taxon>
        <taxon>Varidnaviria</taxon>
        <taxon>Bamfordvirae</taxon>
        <taxon>Nucleocytoviricota</taxon>
        <taxon>Megaviricetes</taxon>
        <taxon>Imitervirales</taxon>
        <taxon>Mimiviridae</taxon>
        <taxon>Megamimivirinae</taxon>
        <taxon>Tupanvirus</taxon>
        <taxon>Tupanvirus salinum</taxon>
    </lineage>
</organism>
<dbReference type="EMBL" id="KY523104">
    <property type="protein sequence ID" value="QKU35289.1"/>
    <property type="molecule type" value="Genomic_DNA"/>
</dbReference>
<evidence type="ECO:0000313" key="1">
    <source>
        <dbReference type="EMBL" id="QKU35289.1"/>
    </source>
</evidence>
<reference evidence="1" key="2">
    <citation type="journal article" date="2018" name="Nat. Commun.">
        <title>Tailed giant Tupanvirus possesses the most complete translational apparatus of the known virosphere.</title>
        <authorList>
            <person name="Abrahao J."/>
            <person name="Silva L."/>
            <person name="Silva L.S."/>
            <person name="Khalil J.Y.B."/>
            <person name="Rodrigues R."/>
            <person name="Arantes T."/>
            <person name="Assis F."/>
            <person name="Boratto P."/>
            <person name="Andrade M."/>
            <person name="Kroon E.G."/>
            <person name="Ribeiro B."/>
            <person name="Bergier I."/>
            <person name="Seligmann H."/>
            <person name="Ghigo E."/>
            <person name="Colson P."/>
            <person name="Levasseur A."/>
            <person name="Kroemer G."/>
            <person name="Raoult D."/>
            <person name="La Scola B."/>
        </authorList>
    </citation>
    <scope>NUCLEOTIDE SEQUENCE [LARGE SCALE GENOMIC DNA]</scope>
    <source>
        <strain evidence="1">Soda lake</strain>
    </source>
</reference>
<dbReference type="KEGG" id="vg:80518712"/>
<accession>A0A6N1NL09</accession>
<proteinExistence type="predicted"/>
<name>A0A6N1NL09_9VIRU</name>
<protein>
    <submittedName>
        <fullName evidence="1">Putative orfan</fullName>
    </submittedName>
</protein>
<dbReference type="GeneID" id="80518712"/>